<dbReference type="OrthoDB" id="3546158at2759"/>
<dbReference type="EMBL" id="KZ613543">
    <property type="protein sequence ID" value="PMD12769.1"/>
    <property type="molecule type" value="Genomic_DNA"/>
</dbReference>
<organism evidence="2 3">
    <name type="scientific">Hyaloscypha hepaticicola</name>
    <dbReference type="NCBI Taxonomy" id="2082293"/>
    <lineage>
        <taxon>Eukaryota</taxon>
        <taxon>Fungi</taxon>
        <taxon>Dikarya</taxon>
        <taxon>Ascomycota</taxon>
        <taxon>Pezizomycotina</taxon>
        <taxon>Leotiomycetes</taxon>
        <taxon>Helotiales</taxon>
        <taxon>Hyaloscyphaceae</taxon>
        <taxon>Hyaloscypha</taxon>
    </lineage>
</organism>
<evidence type="ECO:0000256" key="1">
    <source>
        <dbReference type="SAM" id="MobiDB-lite"/>
    </source>
</evidence>
<evidence type="ECO:0000313" key="2">
    <source>
        <dbReference type="EMBL" id="PMD12769.1"/>
    </source>
</evidence>
<proteinExistence type="predicted"/>
<gene>
    <name evidence="2" type="ORF">NA56DRAFT_712838</name>
</gene>
<keyword evidence="3" id="KW-1185">Reference proteome</keyword>
<name>A0A2J6PFM0_9HELO</name>
<reference evidence="2 3" key="1">
    <citation type="submission" date="2016-05" db="EMBL/GenBank/DDBJ databases">
        <title>A degradative enzymes factory behind the ericoid mycorrhizal symbiosis.</title>
        <authorList>
            <consortium name="DOE Joint Genome Institute"/>
            <person name="Martino E."/>
            <person name="Morin E."/>
            <person name="Grelet G."/>
            <person name="Kuo A."/>
            <person name="Kohler A."/>
            <person name="Daghino S."/>
            <person name="Barry K."/>
            <person name="Choi C."/>
            <person name="Cichocki N."/>
            <person name="Clum A."/>
            <person name="Copeland A."/>
            <person name="Hainaut M."/>
            <person name="Haridas S."/>
            <person name="Labutti K."/>
            <person name="Lindquist E."/>
            <person name="Lipzen A."/>
            <person name="Khouja H.-R."/>
            <person name="Murat C."/>
            <person name="Ohm R."/>
            <person name="Olson A."/>
            <person name="Spatafora J."/>
            <person name="Veneault-Fourrey C."/>
            <person name="Henrissat B."/>
            <person name="Grigoriev I."/>
            <person name="Martin F."/>
            <person name="Perotto S."/>
        </authorList>
    </citation>
    <scope>NUCLEOTIDE SEQUENCE [LARGE SCALE GENOMIC DNA]</scope>
    <source>
        <strain evidence="2 3">UAMH 7357</strain>
    </source>
</reference>
<accession>A0A2J6PFM0</accession>
<sequence>MQPEPDNEFEEITDKLSRVILTTAILGIDEMLLEQQWKRLPDNGLNWEHALIKHKIELQQGLAGIKERLRRVSEEEAIAVDMKKIPSIVIQEPDIEDDRKVIEAFRGDASSPQQQEVEVGKVPQIPSAASPQSQETSKDLNSSASSLPLIELTPSPAADLLYPCTPAADTTKEFASLMKGLLEPGPDDEQPNSARVEIELQIERESTIEVAPLAQSINSSIITPYANMADETSIMQSAVLAMVESVESSSTEVARGHKRDSDETGLDEQASSNPMGPTEQDEEVESPPKKRKDTSDSQISDVTSPEPLPKTPAKGKPLRAKPKATPALVRRSKRYL</sequence>
<evidence type="ECO:0000313" key="3">
    <source>
        <dbReference type="Proteomes" id="UP000235672"/>
    </source>
</evidence>
<protein>
    <submittedName>
        <fullName evidence="2">Uncharacterized protein</fullName>
    </submittedName>
</protein>
<feature type="region of interest" description="Disordered" evidence="1">
    <location>
        <begin position="249"/>
        <end position="336"/>
    </location>
</feature>
<feature type="compositionally biased region" description="Polar residues" evidence="1">
    <location>
        <begin position="127"/>
        <end position="144"/>
    </location>
</feature>
<feature type="region of interest" description="Disordered" evidence="1">
    <location>
        <begin position="107"/>
        <end position="144"/>
    </location>
</feature>
<dbReference type="AlphaFoldDB" id="A0A2J6PFM0"/>
<dbReference type="Proteomes" id="UP000235672">
    <property type="component" value="Unassembled WGS sequence"/>
</dbReference>